<dbReference type="Proteomes" id="UP000001203">
    <property type="component" value="Chromosome circular"/>
</dbReference>
<dbReference type="AlphaFoldDB" id="B1WXR6"/>
<dbReference type="KEGG" id="cyt:cce_1553"/>
<accession>B1WXR6</accession>
<organism evidence="1 2">
    <name type="scientific">Crocosphaera subtropica (strain ATCC 51142 / BH68)</name>
    <name type="common">Cyanothece sp. (strain ATCC 51142)</name>
    <dbReference type="NCBI Taxonomy" id="43989"/>
    <lineage>
        <taxon>Bacteria</taxon>
        <taxon>Bacillati</taxon>
        <taxon>Cyanobacteriota</taxon>
        <taxon>Cyanophyceae</taxon>
        <taxon>Oscillatoriophycideae</taxon>
        <taxon>Chroococcales</taxon>
        <taxon>Aphanothecaceae</taxon>
        <taxon>Crocosphaera</taxon>
        <taxon>Crocosphaera subtropica</taxon>
    </lineage>
</organism>
<evidence type="ECO:0008006" key="3">
    <source>
        <dbReference type="Google" id="ProtNLM"/>
    </source>
</evidence>
<keyword evidence="2" id="KW-1185">Reference proteome</keyword>
<protein>
    <recommendedName>
        <fullName evidence="3">STAS/SEC14 domain-containing protein</fullName>
    </recommendedName>
</protein>
<dbReference type="SUPFAM" id="SSF52091">
    <property type="entry name" value="SpoIIaa-like"/>
    <property type="match status" value="1"/>
</dbReference>
<dbReference type="HOGENOM" id="CLU_137390_2_0_3"/>
<sequence>MKSRRLTMIEYRNNPDNNIVEISVAGKITEQDLDQIVSRLKTDIEKHDKLRILEEIRSFDGIDPIALWKDVRFGFGYINNFTHAAVVADAKWMRTFAEAVGSILSAEVKAFETSEIETARMWLSKS</sequence>
<evidence type="ECO:0000313" key="1">
    <source>
        <dbReference type="EMBL" id="ACB50903.1"/>
    </source>
</evidence>
<dbReference type="eggNOG" id="ENOG5030I17">
    <property type="taxonomic scope" value="Bacteria"/>
</dbReference>
<dbReference type="Pfam" id="PF11964">
    <property type="entry name" value="SpoIIAA-like"/>
    <property type="match status" value="1"/>
</dbReference>
<dbReference type="InterPro" id="IPR036513">
    <property type="entry name" value="STAS_dom_sf"/>
</dbReference>
<name>B1WXR6_CROS5</name>
<dbReference type="STRING" id="43989.cce_1553"/>
<dbReference type="InterPro" id="IPR021866">
    <property type="entry name" value="SpoIIAA-like"/>
</dbReference>
<proteinExistence type="predicted"/>
<gene>
    <name evidence="1" type="ordered locus">cce_1553</name>
</gene>
<evidence type="ECO:0000313" key="2">
    <source>
        <dbReference type="Proteomes" id="UP000001203"/>
    </source>
</evidence>
<dbReference type="InterPro" id="IPR038396">
    <property type="entry name" value="SpoIIAA-like_sf"/>
</dbReference>
<dbReference type="Gene3D" id="3.40.50.10600">
    <property type="entry name" value="SpoIIaa-like domains"/>
    <property type="match status" value="1"/>
</dbReference>
<dbReference type="EMBL" id="CP000806">
    <property type="protein sequence ID" value="ACB50903.1"/>
    <property type="molecule type" value="Genomic_DNA"/>
</dbReference>
<reference evidence="1 2" key="1">
    <citation type="journal article" date="2008" name="Proc. Natl. Acad. Sci. U.S.A.">
        <title>The genome of Cyanothece 51142, a unicellular diazotrophic cyanobacterium important in the marine nitrogen cycle.</title>
        <authorList>
            <person name="Welsh E.A."/>
            <person name="Liberton M."/>
            <person name="Stoeckel J."/>
            <person name="Loh T."/>
            <person name="Elvitigala T."/>
            <person name="Wang C."/>
            <person name="Wollam A."/>
            <person name="Fulton R.S."/>
            <person name="Clifton S.W."/>
            <person name="Jacobs J.M."/>
            <person name="Aurora R."/>
            <person name="Ghosh B.K."/>
            <person name="Sherman L.A."/>
            <person name="Smith R.D."/>
            <person name="Wilson R.K."/>
            <person name="Pakrasi H.B."/>
        </authorList>
    </citation>
    <scope>NUCLEOTIDE SEQUENCE [LARGE SCALE GENOMIC DNA]</scope>
    <source>
        <strain evidence="2">ATCC 51142 / BH68</strain>
    </source>
</reference>